<organism evidence="1 2">
    <name type="scientific">Hibiscus sabdariffa</name>
    <name type="common">roselle</name>
    <dbReference type="NCBI Taxonomy" id="183260"/>
    <lineage>
        <taxon>Eukaryota</taxon>
        <taxon>Viridiplantae</taxon>
        <taxon>Streptophyta</taxon>
        <taxon>Embryophyta</taxon>
        <taxon>Tracheophyta</taxon>
        <taxon>Spermatophyta</taxon>
        <taxon>Magnoliopsida</taxon>
        <taxon>eudicotyledons</taxon>
        <taxon>Gunneridae</taxon>
        <taxon>Pentapetalae</taxon>
        <taxon>rosids</taxon>
        <taxon>malvids</taxon>
        <taxon>Malvales</taxon>
        <taxon>Malvaceae</taxon>
        <taxon>Malvoideae</taxon>
        <taxon>Hibiscus</taxon>
    </lineage>
</organism>
<dbReference type="EMBL" id="JBBPBN010001711">
    <property type="protein sequence ID" value="KAK8477673.1"/>
    <property type="molecule type" value="Genomic_DNA"/>
</dbReference>
<keyword evidence="2" id="KW-1185">Reference proteome</keyword>
<name>A0ABR1ZBK1_9ROSI</name>
<dbReference type="Pfam" id="PF02365">
    <property type="entry name" value="NAM"/>
    <property type="match status" value="1"/>
</dbReference>
<dbReference type="PROSITE" id="PS51005">
    <property type="entry name" value="NAC"/>
    <property type="match status" value="1"/>
</dbReference>
<dbReference type="Gene3D" id="2.170.150.80">
    <property type="entry name" value="NAC domain"/>
    <property type="match status" value="1"/>
</dbReference>
<protein>
    <submittedName>
        <fullName evidence="1">Uncharacterized protein</fullName>
    </submittedName>
</protein>
<evidence type="ECO:0000313" key="1">
    <source>
        <dbReference type="EMBL" id="KAK8477673.1"/>
    </source>
</evidence>
<dbReference type="PANTHER" id="PTHR31719:SF179">
    <property type="entry name" value="OS08G0148400 PROTEIN"/>
    <property type="match status" value="1"/>
</dbReference>
<dbReference type="PANTHER" id="PTHR31719">
    <property type="entry name" value="NAC TRANSCRIPTION FACTOR 56"/>
    <property type="match status" value="1"/>
</dbReference>
<evidence type="ECO:0000313" key="2">
    <source>
        <dbReference type="Proteomes" id="UP001396334"/>
    </source>
</evidence>
<comment type="caution">
    <text evidence="1">The sequence shown here is derived from an EMBL/GenBank/DDBJ whole genome shotgun (WGS) entry which is preliminary data.</text>
</comment>
<gene>
    <name evidence="1" type="ORF">V6N11_058284</name>
</gene>
<sequence>MAGNADNQTNEQNSPAAASCGNTAVQGRGIFLTAESVDNQNIMQIPFIAPNIDIITLEGDEIVAATNKDCSIPVGFRFAPTDAELIENYLMNKVNNKRLPPNDNIHEANLYETEPAQLTQQYKRSNGGNEWFFFTSRNRKYPNGVKPNRATGDGVGYWKVTGDDKPVVRSGHAEIIGYKRNLDFFEGRYPSGERSKWKMHEYRVKDGGIESGLKCQKFDSWVMCKIYVTRNRKDGTSQAVAGASSMAGHSPQPSIMWNNNTVDATRFTLQNPDVSSSQQDYNGMSLMEAANDDKRAKELAPQSSWGIRPTYVSHEQYSSASFSELDTNGASSMPGSSKKRVGEPSSMAENRNRMHASQNPLMPDVPSRRIWTASSRQDVNGASPMAGSDWQAINGAPSMSGKNNTPYASQNPLMEAVSAFLQIQDASTQAVNIDTASQNPNQYQYTDASAFEQDFNGFSAMGNSLQNPEQAVNIIPFVVGNDQFPNALAPQYHRTFQNDFYGAFSMDGFNEYQDNLHYPEPVFDTDNAGMDFGSSENNNFLQVQNPNVTSFEPTVYNGAMNNEVSLMEAGNNSNVVFENHSSIATQTHNDVQRLIAAPPFQPTVSDRALNNEVYSNVAVEDPNSFSTQPEDDNDKKDQKNKNAAQQEDDNDEEEEEEEEDTQPTVGRKFEDLDWYLDPSFFD</sequence>
<dbReference type="InterPro" id="IPR036093">
    <property type="entry name" value="NAC_dom_sf"/>
</dbReference>
<accession>A0ABR1ZBK1</accession>
<dbReference type="SUPFAM" id="SSF101941">
    <property type="entry name" value="NAC domain"/>
    <property type="match status" value="1"/>
</dbReference>
<dbReference type="InterPro" id="IPR003441">
    <property type="entry name" value="NAC-dom"/>
</dbReference>
<dbReference type="Proteomes" id="UP001396334">
    <property type="component" value="Unassembled WGS sequence"/>
</dbReference>
<proteinExistence type="predicted"/>
<reference evidence="1 2" key="1">
    <citation type="journal article" date="2024" name="G3 (Bethesda)">
        <title>Genome assembly of Hibiscus sabdariffa L. provides insights into metabolisms of medicinal natural products.</title>
        <authorList>
            <person name="Kim T."/>
        </authorList>
    </citation>
    <scope>NUCLEOTIDE SEQUENCE [LARGE SCALE GENOMIC DNA]</scope>
    <source>
        <strain evidence="1">TK-2024</strain>
        <tissue evidence="1">Old leaves</tissue>
    </source>
</reference>